<dbReference type="AlphaFoldDB" id="A0A8J9VCX4"/>
<reference evidence="1" key="1">
    <citation type="submission" date="2021-12" db="EMBL/GenBank/DDBJ databases">
        <authorList>
            <person name="Martin H S."/>
        </authorList>
    </citation>
    <scope>NUCLEOTIDE SEQUENCE</scope>
</reference>
<organism evidence="1 2">
    <name type="scientific">Brenthis ino</name>
    <name type="common">lesser marbled fritillary</name>
    <dbReference type="NCBI Taxonomy" id="405034"/>
    <lineage>
        <taxon>Eukaryota</taxon>
        <taxon>Metazoa</taxon>
        <taxon>Ecdysozoa</taxon>
        <taxon>Arthropoda</taxon>
        <taxon>Hexapoda</taxon>
        <taxon>Insecta</taxon>
        <taxon>Pterygota</taxon>
        <taxon>Neoptera</taxon>
        <taxon>Endopterygota</taxon>
        <taxon>Lepidoptera</taxon>
        <taxon>Glossata</taxon>
        <taxon>Ditrysia</taxon>
        <taxon>Papilionoidea</taxon>
        <taxon>Nymphalidae</taxon>
        <taxon>Heliconiinae</taxon>
        <taxon>Argynnini</taxon>
        <taxon>Brenthis</taxon>
    </lineage>
</organism>
<protein>
    <submittedName>
        <fullName evidence="1">Uncharacterized protein</fullName>
    </submittedName>
</protein>
<sequence>MRLANCAGDIIVLKCTRRHKALSIPITLILRWDDHSTRPCLSGLVANMYGCRFGGPGLKSRIRPVSIIDIDFSVKIFSVVAWSWKVGGIAPPFLGEYVKQSALRINSHRSCRALVPPEYESDRNRECTCVCAYTCAL</sequence>
<name>A0A8J9VCX4_9NEOP</name>
<evidence type="ECO:0000313" key="2">
    <source>
        <dbReference type="Proteomes" id="UP000838878"/>
    </source>
</evidence>
<accession>A0A8J9VCX4</accession>
<dbReference type="Proteomes" id="UP000838878">
    <property type="component" value="Chromosome 8"/>
</dbReference>
<feature type="non-terminal residue" evidence="1">
    <location>
        <position position="137"/>
    </location>
</feature>
<dbReference type="OrthoDB" id="10545339at2759"/>
<evidence type="ECO:0000313" key="1">
    <source>
        <dbReference type="EMBL" id="CAH0729467.1"/>
    </source>
</evidence>
<keyword evidence="2" id="KW-1185">Reference proteome</keyword>
<proteinExistence type="predicted"/>
<dbReference type="EMBL" id="OV170228">
    <property type="protein sequence ID" value="CAH0729467.1"/>
    <property type="molecule type" value="Genomic_DNA"/>
</dbReference>
<gene>
    <name evidence="1" type="ORF">BINO364_LOCUS14549</name>
</gene>